<dbReference type="PROSITE" id="PS52005">
    <property type="entry name" value="CBM56"/>
    <property type="match status" value="1"/>
</dbReference>
<name>A0A401ZIU5_9CHLR</name>
<feature type="transmembrane region" description="Helical" evidence="3">
    <location>
        <begin position="23"/>
        <end position="41"/>
    </location>
</feature>
<dbReference type="GO" id="GO:0004553">
    <property type="term" value="F:hydrolase activity, hydrolyzing O-glycosyl compounds"/>
    <property type="evidence" value="ECO:0007669"/>
    <property type="project" value="InterPro"/>
</dbReference>
<evidence type="ECO:0000313" key="6">
    <source>
        <dbReference type="EMBL" id="GCE06763.1"/>
    </source>
</evidence>
<sequence length="437" mass="46669">MFSTQRGADAAHPTAGRISLQRFSLLFTAVLILALSSYALFNRVPSAHAASWNFVWGDDFDGAANTPPSSSNWLYDLGTSYPGGAPNWGTGEVETMTNSTNNVYLDGNGHLAIKPIRDSNGNWTSGRIETQDSSFAAPAGGEMAVEASLQMPNVTGAAAQGYWPAFWMLGSSFRGNYTNWPIAGEIDGMENVNGVNTEFGTLHCGVDPGGPCNETNGLGGNTPCTGTTCQAGFHTYRVEVDRSTSPEEIRWYLDGVEFWHVYSNNPGMDPTTWANAVDHSFFIILNIAMGGSWPGNPSGATASGVPMLVDYVHVYTTSGSGGGPTPTPTSSNPTPTPTSTPTSGCTSGTNFVQGAASSGSTTIPWFQPCGWTAGYVILHYIVPNQVQQNVYMTYNNSTARWEYNVSGLGSGQTLQYSFTYQQNGLQYDTSTYNYTAP</sequence>
<keyword evidence="3" id="KW-0472">Membrane</keyword>
<evidence type="ECO:0000256" key="1">
    <source>
        <dbReference type="ARBA" id="ARBA00006865"/>
    </source>
</evidence>
<feature type="compositionally biased region" description="Low complexity" evidence="2">
    <location>
        <begin position="328"/>
        <end position="347"/>
    </location>
</feature>
<accession>A0A401ZIU5</accession>
<protein>
    <submittedName>
        <fullName evidence="6">Uncharacterized protein</fullName>
    </submittedName>
</protein>
<keyword evidence="3" id="KW-0812">Transmembrane</keyword>
<dbReference type="Pfam" id="PF26113">
    <property type="entry name" value="GH16_XgeA"/>
    <property type="match status" value="1"/>
</dbReference>
<dbReference type="Gene3D" id="2.60.120.200">
    <property type="match status" value="1"/>
</dbReference>
<keyword evidence="7" id="KW-1185">Reference proteome</keyword>
<keyword evidence="3" id="KW-1133">Transmembrane helix</keyword>
<dbReference type="EMBL" id="BIFQ01000001">
    <property type="protein sequence ID" value="GCE06763.1"/>
    <property type="molecule type" value="Genomic_DNA"/>
</dbReference>
<comment type="similarity">
    <text evidence="1">Belongs to the glycosyl hydrolase 16 family.</text>
</comment>
<feature type="region of interest" description="Disordered" evidence="2">
    <location>
        <begin position="319"/>
        <end position="347"/>
    </location>
</feature>
<dbReference type="GO" id="GO:0030246">
    <property type="term" value="F:carbohydrate binding"/>
    <property type="evidence" value="ECO:0007669"/>
    <property type="project" value="UniProtKB-UniRule"/>
</dbReference>
<dbReference type="InterPro" id="IPR000757">
    <property type="entry name" value="Beta-glucanase-like"/>
</dbReference>
<dbReference type="Pfam" id="PF22184">
    <property type="entry name" value="CBM_56"/>
    <property type="match status" value="1"/>
</dbReference>
<dbReference type="GO" id="GO:0005975">
    <property type="term" value="P:carbohydrate metabolic process"/>
    <property type="evidence" value="ECO:0007669"/>
    <property type="project" value="InterPro"/>
</dbReference>
<dbReference type="InterPro" id="IPR050546">
    <property type="entry name" value="Glycosyl_Hydrlase_16"/>
</dbReference>
<gene>
    <name evidence="6" type="ORF">KDAU_40920</name>
</gene>
<dbReference type="SUPFAM" id="SSF49899">
    <property type="entry name" value="Concanavalin A-like lectins/glucanases"/>
    <property type="match status" value="1"/>
</dbReference>
<dbReference type="RefSeq" id="WP_126597670.1">
    <property type="nucleotide sequence ID" value="NZ_BIFQ01000001.1"/>
</dbReference>
<evidence type="ECO:0000256" key="3">
    <source>
        <dbReference type="SAM" id="Phobius"/>
    </source>
</evidence>
<proteinExistence type="inferred from homology"/>
<dbReference type="AlphaFoldDB" id="A0A401ZIU5"/>
<organism evidence="6 7">
    <name type="scientific">Dictyobacter aurantiacus</name>
    <dbReference type="NCBI Taxonomy" id="1936993"/>
    <lineage>
        <taxon>Bacteria</taxon>
        <taxon>Bacillati</taxon>
        <taxon>Chloroflexota</taxon>
        <taxon>Ktedonobacteria</taxon>
        <taxon>Ktedonobacterales</taxon>
        <taxon>Dictyobacteraceae</taxon>
        <taxon>Dictyobacter</taxon>
    </lineage>
</organism>
<dbReference type="PROSITE" id="PS51762">
    <property type="entry name" value="GH16_2"/>
    <property type="match status" value="1"/>
</dbReference>
<comment type="caution">
    <text evidence="6">The sequence shown here is derived from an EMBL/GenBank/DDBJ whole genome shotgun (WGS) entry which is preliminary data.</text>
</comment>
<dbReference type="PANTHER" id="PTHR10963:SF55">
    <property type="entry name" value="GLYCOSIDE HYDROLASE FAMILY 16 PROTEIN"/>
    <property type="match status" value="1"/>
</dbReference>
<feature type="domain" description="GH16" evidence="4">
    <location>
        <begin position="61"/>
        <end position="320"/>
    </location>
</feature>
<dbReference type="CDD" id="cd02182">
    <property type="entry name" value="GH16_Strep_laminarinase_like"/>
    <property type="match status" value="1"/>
</dbReference>
<dbReference type="PANTHER" id="PTHR10963">
    <property type="entry name" value="GLYCOSYL HYDROLASE-RELATED"/>
    <property type="match status" value="1"/>
</dbReference>
<dbReference type="InterPro" id="IPR047569">
    <property type="entry name" value="CBM56"/>
</dbReference>
<evidence type="ECO:0000256" key="2">
    <source>
        <dbReference type="SAM" id="MobiDB-lite"/>
    </source>
</evidence>
<dbReference type="InterPro" id="IPR013320">
    <property type="entry name" value="ConA-like_dom_sf"/>
</dbReference>
<feature type="domain" description="CBM56" evidence="5">
    <location>
        <begin position="346"/>
        <end position="436"/>
    </location>
</feature>
<dbReference type="OrthoDB" id="9809583at2"/>
<evidence type="ECO:0000259" key="5">
    <source>
        <dbReference type="PROSITE" id="PS52005"/>
    </source>
</evidence>
<evidence type="ECO:0000313" key="7">
    <source>
        <dbReference type="Proteomes" id="UP000287224"/>
    </source>
</evidence>
<dbReference type="Proteomes" id="UP000287224">
    <property type="component" value="Unassembled WGS sequence"/>
</dbReference>
<evidence type="ECO:0000259" key="4">
    <source>
        <dbReference type="PROSITE" id="PS51762"/>
    </source>
</evidence>
<reference evidence="7" key="1">
    <citation type="submission" date="2018-12" db="EMBL/GenBank/DDBJ databases">
        <title>Tengunoibacter tsumagoiensis gen. nov., sp. nov., Dictyobacter kobayashii sp. nov., D. alpinus sp. nov., and D. joshuensis sp. nov. and description of Dictyobacteraceae fam. nov. within the order Ktedonobacterales isolated from Tengu-no-mugimeshi.</title>
        <authorList>
            <person name="Wang C.M."/>
            <person name="Zheng Y."/>
            <person name="Sakai Y."/>
            <person name="Toyoda A."/>
            <person name="Minakuchi Y."/>
            <person name="Abe K."/>
            <person name="Yokota A."/>
            <person name="Yabe S."/>
        </authorList>
    </citation>
    <scope>NUCLEOTIDE SEQUENCE [LARGE SCALE GENOMIC DNA]</scope>
    <source>
        <strain evidence="7">S-27</strain>
    </source>
</reference>